<dbReference type="InterPro" id="IPR051980">
    <property type="entry name" value="WD_repeat_MORG1"/>
</dbReference>
<dbReference type="PANTHER" id="PTHR22842">
    <property type="entry name" value="WD40 REPEAT PROTEIN"/>
    <property type="match status" value="1"/>
</dbReference>
<dbReference type="SMART" id="SM00320">
    <property type="entry name" value="WD40"/>
    <property type="match status" value="7"/>
</dbReference>
<accession>A0AAW1RDY4</accession>
<dbReference type="GO" id="GO:0071013">
    <property type="term" value="C:catalytic step 2 spliceosome"/>
    <property type="evidence" value="ECO:0007669"/>
    <property type="project" value="TreeGrafter"/>
</dbReference>
<evidence type="ECO:0000256" key="3">
    <source>
        <dbReference type="ARBA" id="ARBA00022574"/>
    </source>
</evidence>
<dbReference type="PRINTS" id="PR00320">
    <property type="entry name" value="GPROTEINBRPT"/>
</dbReference>
<dbReference type="GO" id="GO:0005737">
    <property type="term" value="C:cytoplasm"/>
    <property type="evidence" value="ECO:0007669"/>
    <property type="project" value="UniProtKB-SubCell"/>
</dbReference>
<evidence type="ECO:0000256" key="5">
    <source>
        <dbReference type="ARBA" id="ARBA00038145"/>
    </source>
</evidence>
<evidence type="ECO:0000313" key="7">
    <source>
        <dbReference type="EMBL" id="KAK9832290.1"/>
    </source>
</evidence>
<evidence type="ECO:0000256" key="6">
    <source>
        <dbReference type="PROSITE-ProRule" id="PRU00221"/>
    </source>
</evidence>
<evidence type="ECO:0000256" key="2">
    <source>
        <dbReference type="ARBA" id="ARBA00022490"/>
    </source>
</evidence>
<dbReference type="Gene3D" id="2.130.10.10">
    <property type="entry name" value="YVTN repeat-like/Quinoprotein amine dehydrogenase"/>
    <property type="match status" value="1"/>
</dbReference>
<dbReference type="GO" id="GO:0000398">
    <property type="term" value="P:mRNA splicing, via spliceosome"/>
    <property type="evidence" value="ECO:0007669"/>
    <property type="project" value="TreeGrafter"/>
</dbReference>
<keyword evidence="2" id="KW-0963">Cytoplasm</keyword>
<dbReference type="PANTHER" id="PTHR22842:SF3">
    <property type="entry name" value="WD REPEAT DOMAIN-CONTAINING PROTEIN 83"/>
    <property type="match status" value="1"/>
</dbReference>
<dbReference type="AlphaFoldDB" id="A0AAW1RDY4"/>
<dbReference type="InterPro" id="IPR020472">
    <property type="entry name" value="WD40_PAC1"/>
</dbReference>
<dbReference type="InterPro" id="IPR019775">
    <property type="entry name" value="WD40_repeat_CS"/>
</dbReference>
<reference evidence="7 8" key="1">
    <citation type="journal article" date="2024" name="Nat. Commun.">
        <title>Phylogenomics reveals the evolutionary origins of lichenization in chlorophyte algae.</title>
        <authorList>
            <person name="Puginier C."/>
            <person name="Libourel C."/>
            <person name="Otte J."/>
            <person name="Skaloud P."/>
            <person name="Haon M."/>
            <person name="Grisel S."/>
            <person name="Petersen M."/>
            <person name="Berrin J.G."/>
            <person name="Delaux P.M."/>
            <person name="Dal Grande F."/>
            <person name="Keller J."/>
        </authorList>
    </citation>
    <scope>NUCLEOTIDE SEQUENCE [LARGE SCALE GENOMIC DNA]</scope>
    <source>
        <strain evidence="7 8">SAG 2145</strain>
    </source>
</reference>
<keyword evidence="4" id="KW-0677">Repeat</keyword>
<feature type="repeat" description="WD" evidence="6">
    <location>
        <begin position="25"/>
        <end position="57"/>
    </location>
</feature>
<comment type="similarity">
    <text evidence="5">Belongs to the WD repeat MORG1 family.</text>
</comment>
<proteinExistence type="inferred from homology"/>
<sequence length="310" mass="34022">MRYGPALPDEPSSHDRLPSERTFELKGHEGPVLAVRFNRSGTYCLSCGKDRTLRLWNPHRGIPIKSYHGHGYDVRDVAVSTDNSKLASGGGDRQIFLWDVATGRTLRKFRGHDGVVNSICYGPDDGVIVSGGYDQAVMVWDTRSRSFDPIQSMKPFGDSVTAVAVSKSAEVIASSVDGTLRRFDARAGCLYTDDLHHPITSMVLSHDDHCVLAGCLDGSLRLLDRVSGELLAQYTGHVAESYRMEVSMTPSDSHVLAGSEDGRICYWDLVEERMVKSFQAHAGVVCSQAIHPESKCLLTSSTDGSIFVWQ</sequence>
<evidence type="ECO:0008006" key="9">
    <source>
        <dbReference type="Google" id="ProtNLM"/>
    </source>
</evidence>
<dbReference type="PROSITE" id="PS00678">
    <property type="entry name" value="WD_REPEATS_1"/>
    <property type="match status" value="2"/>
</dbReference>
<protein>
    <recommendedName>
        <fullName evidence="9">Mitogen-activated protein kinase organizer 1</fullName>
    </recommendedName>
</protein>
<comment type="subcellular location">
    <subcellularLocation>
        <location evidence="1">Cytoplasm</location>
    </subcellularLocation>
</comment>
<organism evidence="7 8">
    <name type="scientific">Apatococcus lobatus</name>
    <dbReference type="NCBI Taxonomy" id="904363"/>
    <lineage>
        <taxon>Eukaryota</taxon>
        <taxon>Viridiplantae</taxon>
        <taxon>Chlorophyta</taxon>
        <taxon>core chlorophytes</taxon>
        <taxon>Trebouxiophyceae</taxon>
        <taxon>Chlorellales</taxon>
        <taxon>Chlorellaceae</taxon>
        <taxon>Apatococcus</taxon>
    </lineage>
</organism>
<feature type="repeat" description="WD" evidence="6">
    <location>
        <begin position="67"/>
        <end position="108"/>
    </location>
</feature>
<name>A0AAW1RDY4_9CHLO</name>
<dbReference type="CDD" id="cd00200">
    <property type="entry name" value="WD40"/>
    <property type="match status" value="1"/>
</dbReference>
<keyword evidence="8" id="KW-1185">Reference proteome</keyword>
<feature type="repeat" description="WD" evidence="6">
    <location>
        <begin position="278"/>
        <end position="310"/>
    </location>
</feature>
<dbReference type="InterPro" id="IPR015943">
    <property type="entry name" value="WD40/YVTN_repeat-like_dom_sf"/>
</dbReference>
<dbReference type="EMBL" id="JALJOS010000012">
    <property type="protein sequence ID" value="KAK9832290.1"/>
    <property type="molecule type" value="Genomic_DNA"/>
</dbReference>
<dbReference type="InterPro" id="IPR001680">
    <property type="entry name" value="WD40_rpt"/>
</dbReference>
<dbReference type="SUPFAM" id="SSF50978">
    <property type="entry name" value="WD40 repeat-like"/>
    <property type="match status" value="1"/>
</dbReference>
<dbReference type="PROSITE" id="PS50294">
    <property type="entry name" value="WD_REPEATS_REGION"/>
    <property type="match status" value="4"/>
</dbReference>
<dbReference type="Proteomes" id="UP001438707">
    <property type="component" value="Unassembled WGS sequence"/>
</dbReference>
<evidence type="ECO:0000313" key="8">
    <source>
        <dbReference type="Proteomes" id="UP001438707"/>
    </source>
</evidence>
<evidence type="ECO:0000256" key="4">
    <source>
        <dbReference type="ARBA" id="ARBA00022737"/>
    </source>
</evidence>
<feature type="repeat" description="WD" evidence="6">
    <location>
        <begin position="109"/>
        <end position="144"/>
    </location>
</feature>
<dbReference type="InterPro" id="IPR036322">
    <property type="entry name" value="WD40_repeat_dom_sf"/>
</dbReference>
<comment type="caution">
    <text evidence="7">The sequence shown here is derived from an EMBL/GenBank/DDBJ whole genome shotgun (WGS) entry which is preliminary data.</text>
</comment>
<keyword evidence="3 6" id="KW-0853">WD repeat</keyword>
<feature type="repeat" description="WD" evidence="6">
    <location>
        <begin position="246"/>
        <end position="277"/>
    </location>
</feature>
<dbReference type="Pfam" id="PF00400">
    <property type="entry name" value="WD40"/>
    <property type="match status" value="7"/>
</dbReference>
<evidence type="ECO:0000256" key="1">
    <source>
        <dbReference type="ARBA" id="ARBA00004496"/>
    </source>
</evidence>
<dbReference type="PROSITE" id="PS50082">
    <property type="entry name" value="WD_REPEATS_2"/>
    <property type="match status" value="5"/>
</dbReference>
<gene>
    <name evidence="7" type="ORF">WJX74_005480</name>
</gene>